<evidence type="ECO:0000259" key="10">
    <source>
        <dbReference type="PROSITE" id="PS50026"/>
    </source>
</evidence>
<keyword evidence="7" id="KW-0325">Glycoprotein</keyword>
<feature type="domain" description="EGF-like" evidence="10">
    <location>
        <begin position="44"/>
        <end position="83"/>
    </location>
</feature>
<sequence>MCPLLPCHPWVPCAHPGEVSPAPCHPWVPQQRPEPSPGSFPSPDINECVSLPGTCSPGTCQNLEGSFRCICPPGYEVQNDNCIGKVALCPPDCHPRDINECEEEPNICLFGTCTNTPGSFQCVCPAIPGGLPDPGTFCFTRFDNGKCSVPKAFNTTKARCCCSKMPGEGWGDPCELCPQEGNGTGGQGGVTGEGTGRGCHRAGGVTGEGVARRTWACASTAPASTPTAPSAASAPSATTWTTPGSTAWVRLWEGL</sequence>
<dbReference type="AlphaFoldDB" id="A0A8C3U714"/>
<dbReference type="Gene3D" id="3.90.290.10">
    <property type="entry name" value="TGF-beta binding (TB) domain"/>
    <property type="match status" value="1"/>
</dbReference>
<evidence type="ECO:0000256" key="5">
    <source>
        <dbReference type="ARBA" id="ARBA00022737"/>
    </source>
</evidence>
<dbReference type="GO" id="GO:0005576">
    <property type="term" value="C:extracellular region"/>
    <property type="evidence" value="ECO:0007669"/>
    <property type="project" value="UniProtKB-SubCell"/>
</dbReference>
<dbReference type="PROSITE" id="PS01187">
    <property type="entry name" value="EGF_CA"/>
    <property type="match status" value="1"/>
</dbReference>
<dbReference type="InterPro" id="IPR000152">
    <property type="entry name" value="EGF-type_Asp/Asn_hydroxyl_site"/>
</dbReference>
<dbReference type="FunFam" id="2.10.25.10:FF:000003">
    <property type="entry name" value="fibrillin-1 isoform X1"/>
    <property type="match status" value="2"/>
</dbReference>
<dbReference type="SUPFAM" id="SSF57581">
    <property type="entry name" value="TB module/8-cys domain"/>
    <property type="match status" value="1"/>
</dbReference>
<dbReference type="InterPro" id="IPR001881">
    <property type="entry name" value="EGF-like_Ca-bd_dom"/>
</dbReference>
<evidence type="ECO:0000256" key="6">
    <source>
        <dbReference type="ARBA" id="ARBA00023157"/>
    </source>
</evidence>
<keyword evidence="13" id="KW-1185">Reference proteome</keyword>
<dbReference type="PANTHER" id="PTHR24040:SF16">
    <property type="entry name" value="FIBRILLIN-2-LIKE PROTEIN"/>
    <property type="match status" value="1"/>
</dbReference>
<proteinExistence type="predicted"/>
<dbReference type="Proteomes" id="UP000694563">
    <property type="component" value="Chromosome 29"/>
</dbReference>
<dbReference type="PANTHER" id="PTHR24040">
    <property type="entry name" value="LAMININ G-LIKE DOMAIN-CONTAINING PROTEIN"/>
    <property type="match status" value="1"/>
</dbReference>
<comment type="subcellular location">
    <subcellularLocation>
        <location evidence="1">Secreted</location>
    </subcellularLocation>
</comment>
<dbReference type="GO" id="GO:0005509">
    <property type="term" value="F:calcium ion binding"/>
    <property type="evidence" value="ECO:0007669"/>
    <property type="project" value="InterPro"/>
</dbReference>
<reference evidence="12" key="2">
    <citation type="submission" date="2025-08" db="UniProtKB">
        <authorList>
            <consortium name="Ensembl"/>
        </authorList>
    </citation>
    <scope>IDENTIFICATION</scope>
</reference>
<evidence type="ECO:0000256" key="8">
    <source>
        <dbReference type="PROSITE-ProRule" id="PRU00076"/>
    </source>
</evidence>
<dbReference type="SUPFAM" id="SSF57196">
    <property type="entry name" value="EGF/Laminin"/>
    <property type="match status" value="2"/>
</dbReference>
<dbReference type="PROSITE" id="PS51364">
    <property type="entry name" value="TB"/>
    <property type="match status" value="1"/>
</dbReference>
<dbReference type="PROSITE" id="PS01186">
    <property type="entry name" value="EGF_2"/>
    <property type="match status" value="1"/>
</dbReference>
<keyword evidence="6" id="KW-1015">Disulfide bond</keyword>
<dbReference type="InterPro" id="IPR018097">
    <property type="entry name" value="EGF_Ca-bd_CS"/>
</dbReference>
<evidence type="ECO:0000256" key="3">
    <source>
        <dbReference type="ARBA" id="ARBA00022536"/>
    </source>
</evidence>
<feature type="domain" description="EGF-like" evidence="10">
    <location>
        <begin position="97"/>
        <end position="139"/>
    </location>
</feature>
<organism evidence="12 13">
    <name type="scientific">Catharus ustulatus</name>
    <name type="common">Russet-backed thrush</name>
    <name type="synonym">Hylocichla ustulatus</name>
    <dbReference type="NCBI Taxonomy" id="91951"/>
    <lineage>
        <taxon>Eukaryota</taxon>
        <taxon>Metazoa</taxon>
        <taxon>Chordata</taxon>
        <taxon>Craniata</taxon>
        <taxon>Vertebrata</taxon>
        <taxon>Euteleostomi</taxon>
        <taxon>Archelosauria</taxon>
        <taxon>Archosauria</taxon>
        <taxon>Dinosauria</taxon>
        <taxon>Saurischia</taxon>
        <taxon>Theropoda</taxon>
        <taxon>Coelurosauria</taxon>
        <taxon>Aves</taxon>
        <taxon>Neognathae</taxon>
        <taxon>Neoaves</taxon>
        <taxon>Telluraves</taxon>
        <taxon>Australaves</taxon>
        <taxon>Passeriformes</taxon>
        <taxon>Turdidae</taxon>
        <taxon>Catharus</taxon>
    </lineage>
</organism>
<dbReference type="InterPro" id="IPR036773">
    <property type="entry name" value="TB_dom_sf"/>
</dbReference>
<dbReference type="InterPro" id="IPR000742">
    <property type="entry name" value="EGF"/>
</dbReference>
<evidence type="ECO:0008006" key="14">
    <source>
        <dbReference type="Google" id="ProtNLM"/>
    </source>
</evidence>
<dbReference type="Pfam" id="PF07645">
    <property type="entry name" value="EGF_CA"/>
    <property type="match status" value="2"/>
</dbReference>
<feature type="region of interest" description="Disordered" evidence="9">
    <location>
        <begin position="221"/>
        <end position="240"/>
    </location>
</feature>
<evidence type="ECO:0000259" key="11">
    <source>
        <dbReference type="PROSITE" id="PS51364"/>
    </source>
</evidence>
<keyword evidence="5" id="KW-0677">Repeat</keyword>
<dbReference type="InterPro" id="IPR049883">
    <property type="entry name" value="NOTCH1_EGF-like"/>
</dbReference>
<evidence type="ECO:0000256" key="9">
    <source>
        <dbReference type="SAM" id="MobiDB-lite"/>
    </source>
</evidence>
<evidence type="ECO:0000256" key="1">
    <source>
        <dbReference type="ARBA" id="ARBA00004613"/>
    </source>
</evidence>
<dbReference type="SMART" id="SM00179">
    <property type="entry name" value="EGF_CA"/>
    <property type="match status" value="2"/>
</dbReference>
<keyword evidence="3 8" id="KW-0245">EGF-like domain</keyword>
<protein>
    <recommendedName>
        <fullName evidence="14">Fibrillin 1</fullName>
    </recommendedName>
</protein>
<dbReference type="Ensembl" id="ENSCUST00005009101.1">
    <property type="protein sequence ID" value="ENSCUSP00005008739.1"/>
    <property type="gene ID" value="ENSCUSG00005005510.1"/>
</dbReference>
<evidence type="ECO:0000313" key="12">
    <source>
        <dbReference type="Ensembl" id="ENSCUSP00005008739.1"/>
    </source>
</evidence>
<dbReference type="PROSITE" id="PS00010">
    <property type="entry name" value="ASX_HYDROXYL"/>
    <property type="match status" value="2"/>
</dbReference>
<reference evidence="12" key="1">
    <citation type="submission" date="2020-10" db="EMBL/GenBank/DDBJ databases">
        <title>Catharus ustulatus (Swainson's thrush) genome, bCatUst1, primary haplotype v2.</title>
        <authorList>
            <person name="Delmore K."/>
            <person name="Vafadar M."/>
            <person name="Formenti G."/>
            <person name="Chow W."/>
            <person name="Pelan S."/>
            <person name="Howe K."/>
            <person name="Rhie A."/>
            <person name="Mountcastle J."/>
            <person name="Haase B."/>
            <person name="Fedrigo O."/>
            <person name="Jarvis E.D."/>
        </authorList>
    </citation>
    <scope>NUCLEOTIDE SEQUENCE [LARGE SCALE GENOMIC DNA]</scope>
</reference>
<evidence type="ECO:0000256" key="4">
    <source>
        <dbReference type="ARBA" id="ARBA00022729"/>
    </source>
</evidence>
<name>A0A8C3U714_CATUS</name>
<dbReference type="PROSITE" id="PS50026">
    <property type="entry name" value="EGF_3"/>
    <property type="match status" value="2"/>
</dbReference>
<feature type="domain" description="TB" evidence="11">
    <location>
        <begin position="136"/>
        <end position="181"/>
    </location>
</feature>
<evidence type="ECO:0000313" key="13">
    <source>
        <dbReference type="Proteomes" id="UP000694563"/>
    </source>
</evidence>
<keyword evidence="4" id="KW-0732">Signal</keyword>
<dbReference type="CDD" id="cd00054">
    <property type="entry name" value="EGF_CA"/>
    <property type="match status" value="2"/>
</dbReference>
<dbReference type="Gene3D" id="2.10.25.10">
    <property type="entry name" value="Laminin"/>
    <property type="match status" value="2"/>
</dbReference>
<dbReference type="InterPro" id="IPR017878">
    <property type="entry name" value="TB_dom"/>
</dbReference>
<evidence type="ECO:0000256" key="2">
    <source>
        <dbReference type="ARBA" id="ARBA00022525"/>
    </source>
</evidence>
<dbReference type="Pfam" id="PF00683">
    <property type="entry name" value="TB"/>
    <property type="match status" value="1"/>
</dbReference>
<reference evidence="12" key="3">
    <citation type="submission" date="2025-09" db="UniProtKB">
        <authorList>
            <consortium name="Ensembl"/>
        </authorList>
    </citation>
    <scope>IDENTIFICATION</scope>
</reference>
<comment type="caution">
    <text evidence="8">Lacks conserved residue(s) required for the propagation of feature annotation.</text>
</comment>
<dbReference type="InterPro" id="IPR051145">
    <property type="entry name" value="GAS-SHBG-PROS"/>
</dbReference>
<dbReference type="SMART" id="SM00181">
    <property type="entry name" value="EGF"/>
    <property type="match status" value="2"/>
</dbReference>
<accession>A0A8C3U714</accession>
<evidence type="ECO:0000256" key="7">
    <source>
        <dbReference type="ARBA" id="ARBA00023180"/>
    </source>
</evidence>
<keyword evidence="2" id="KW-0964">Secreted</keyword>